<keyword evidence="3" id="KW-1185">Reference proteome</keyword>
<reference evidence="2 3" key="1">
    <citation type="submission" date="2019-11" db="EMBL/GenBank/DDBJ databases">
        <authorList>
            <person name="Dong K."/>
        </authorList>
    </citation>
    <scope>NUCLEOTIDE SEQUENCE [LARGE SCALE GENOMIC DNA]</scope>
    <source>
        <strain evidence="2 3">NBRC 111993</strain>
    </source>
</reference>
<proteinExistence type="predicted"/>
<dbReference type="AlphaFoldDB" id="A0A6L6JE09"/>
<name>A0A6L6JE09_9RHOB</name>
<dbReference type="Proteomes" id="UP000478183">
    <property type="component" value="Unassembled WGS sequence"/>
</dbReference>
<evidence type="ECO:0000313" key="2">
    <source>
        <dbReference type="EMBL" id="MTH78404.1"/>
    </source>
</evidence>
<sequence length="89" mass="9688">MLLLTGFDSDGCSGRLKGAARGIPVPRNGPATVSQGVVPCRERSPEPADRLAGEAVGYEVKNLQIEAVTIKKRHRKQQSDRILLYLLAF</sequence>
<accession>A0A6L6JE09</accession>
<evidence type="ECO:0000256" key="1">
    <source>
        <dbReference type="SAM" id="MobiDB-lite"/>
    </source>
</evidence>
<dbReference type="EMBL" id="WMIE01000006">
    <property type="protein sequence ID" value="MTH78404.1"/>
    <property type="molecule type" value="Genomic_DNA"/>
</dbReference>
<protein>
    <submittedName>
        <fullName evidence="2">Uncharacterized protein</fullName>
    </submittedName>
</protein>
<gene>
    <name evidence="2" type="ORF">GL286_11755</name>
</gene>
<feature type="region of interest" description="Disordered" evidence="1">
    <location>
        <begin position="23"/>
        <end position="46"/>
    </location>
</feature>
<evidence type="ECO:0000313" key="3">
    <source>
        <dbReference type="Proteomes" id="UP000478183"/>
    </source>
</evidence>
<comment type="caution">
    <text evidence="2">The sequence shown here is derived from an EMBL/GenBank/DDBJ whole genome shotgun (WGS) entry which is preliminary data.</text>
</comment>
<organism evidence="2 3">
    <name type="scientific">Paracoccus aestuariivivens</name>
    <dbReference type="NCBI Taxonomy" id="1820333"/>
    <lineage>
        <taxon>Bacteria</taxon>
        <taxon>Pseudomonadati</taxon>
        <taxon>Pseudomonadota</taxon>
        <taxon>Alphaproteobacteria</taxon>
        <taxon>Rhodobacterales</taxon>
        <taxon>Paracoccaceae</taxon>
        <taxon>Paracoccus</taxon>
    </lineage>
</organism>